<dbReference type="Proteomes" id="UP000271098">
    <property type="component" value="Unassembled WGS sequence"/>
</dbReference>
<dbReference type="AlphaFoldDB" id="A0A3P7MFY7"/>
<dbReference type="EMBL" id="UYRT01080292">
    <property type="protein sequence ID" value="VDN22443.1"/>
    <property type="molecule type" value="Genomic_DNA"/>
</dbReference>
<keyword evidence="8" id="KW-1185">Reference proteome</keyword>
<evidence type="ECO:0000256" key="6">
    <source>
        <dbReference type="SAM" id="Phobius"/>
    </source>
</evidence>
<dbReference type="SUPFAM" id="SSF103473">
    <property type="entry name" value="MFS general substrate transporter"/>
    <property type="match status" value="1"/>
</dbReference>
<reference evidence="7 8" key="1">
    <citation type="submission" date="2018-11" db="EMBL/GenBank/DDBJ databases">
        <authorList>
            <consortium name="Pathogen Informatics"/>
        </authorList>
    </citation>
    <scope>NUCLEOTIDE SEQUENCE [LARGE SCALE GENOMIC DNA]</scope>
</reference>
<dbReference type="InterPro" id="IPR036259">
    <property type="entry name" value="MFS_trans_sf"/>
</dbReference>
<evidence type="ECO:0000256" key="2">
    <source>
        <dbReference type="ARBA" id="ARBA00022448"/>
    </source>
</evidence>
<comment type="subcellular location">
    <subcellularLocation>
        <location evidence="1">Membrane</location>
        <topology evidence="1">Multi-pass membrane protein</topology>
    </subcellularLocation>
</comment>
<evidence type="ECO:0000256" key="1">
    <source>
        <dbReference type="ARBA" id="ARBA00004141"/>
    </source>
</evidence>
<dbReference type="GO" id="GO:0016020">
    <property type="term" value="C:membrane"/>
    <property type="evidence" value="ECO:0007669"/>
    <property type="project" value="UniProtKB-SubCell"/>
</dbReference>
<evidence type="ECO:0008006" key="9">
    <source>
        <dbReference type="Google" id="ProtNLM"/>
    </source>
</evidence>
<keyword evidence="2" id="KW-0813">Transport</keyword>
<gene>
    <name evidence="7" type="ORF">GPUH_LOCUS13512</name>
</gene>
<keyword evidence="3 6" id="KW-0812">Transmembrane</keyword>
<dbReference type="OrthoDB" id="410267at2759"/>
<evidence type="ECO:0000256" key="5">
    <source>
        <dbReference type="ARBA" id="ARBA00023136"/>
    </source>
</evidence>
<evidence type="ECO:0000313" key="7">
    <source>
        <dbReference type="EMBL" id="VDN22443.1"/>
    </source>
</evidence>
<accession>A0A3P7MFY7</accession>
<keyword evidence="4 6" id="KW-1133">Transmembrane helix</keyword>
<dbReference type="InterPro" id="IPR052983">
    <property type="entry name" value="MFS_Riboflavin_Transporter"/>
</dbReference>
<name>A0A3P7MFY7_9BILA</name>
<sequence>MAFLVTYGIMFGFGQGIAYVLTWAPEHVGLVSGIVAAGFGVSSSIFAPLQTIYINPSSYKPTAFGQAVGLVVICNPPNPEEQSEALQAQISTSVWPWCERVVGTERASLLCNSNRYRYTKLQLFVEEVVYND</sequence>
<evidence type="ECO:0000256" key="4">
    <source>
        <dbReference type="ARBA" id="ARBA00022989"/>
    </source>
</evidence>
<keyword evidence="5 6" id="KW-0472">Membrane</keyword>
<proteinExistence type="predicted"/>
<feature type="transmembrane region" description="Helical" evidence="6">
    <location>
        <begin position="28"/>
        <end position="49"/>
    </location>
</feature>
<dbReference type="PANTHER" id="PTHR43385">
    <property type="entry name" value="RIBOFLAVIN TRANSPORTER RIBJ"/>
    <property type="match status" value="1"/>
</dbReference>
<evidence type="ECO:0000256" key="3">
    <source>
        <dbReference type="ARBA" id="ARBA00022692"/>
    </source>
</evidence>
<dbReference type="PANTHER" id="PTHR43385:SF1">
    <property type="entry name" value="RIBOFLAVIN TRANSPORTER RIBJ"/>
    <property type="match status" value="1"/>
</dbReference>
<evidence type="ECO:0000313" key="8">
    <source>
        <dbReference type="Proteomes" id="UP000271098"/>
    </source>
</evidence>
<protein>
    <recommendedName>
        <fullName evidence="9">MFS domain-containing protein</fullName>
    </recommendedName>
</protein>
<organism evidence="7 8">
    <name type="scientific">Gongylonema pulchrum</name>
    <dbReference type="NCBI Taxonomy" id="637853"/>
    <lineage>
        <taxon>Eukaryota</taxon>
        <taxon>Metazoa</taxon>
        <taxon>Ecdysozoa</taxon>
        <taxon>Nematoda</taxon>
        <taxon>Chromadorea</taxon>
        <taxon>Rhabditida</taxon>
        <taxon>Spirurina</taxon>
        <taxon>Spiruromorpha</taxon>
        <taxon>Spiruroidea</taxon>
        <taxon>Gongylonematidae</taxon>
        <taxon>Gongylonema</taxon>
    </lineage>
</organism>